<evidence type="ECO:0008006" key="3">
    <source>
        <dbReference type="Google" id="ProtNLM"/>
    </source>
</evidence>
<reference evidence="1 2" key="1">
    <citation type="submission" date="2018-08" db="EMBL/GenBank/DDBJ databases">
        <title>Recombination of ecologically and evolutionarily significant loci maintains genetic cohesion in the Pseudomonas syringae species complex.</title>
        <authorList>
            <person name="Dillon M."/>
            <person name="Thakur S."/>
            <person name="Almeida R.N.D."/>
            <person name="Weir B.S."/>
            <person name="Guttman D.S."/>
        </authorList>
    </citation>
    <scope>NUCLEOTIDE SEQUENCE [LARGE SCALE GENOMIC DNA]</scope>
    <source>
        <strain evidence="1 2">88_10</strain>
    </source>
</reference>
<evidence type="ECO:0000313" key="1">
    <source>
        <dbReference type="EMBL" id="RML47457.1"/>
    </source>
</evidence>
<dbReference type="AlphaFoldDB" id="A0A3M2W7C5"/>
<sequence length="91" mass="9812">MLWQADGDCLLGDFGAASFHPSADAGQALERIEARAFGLLLGELLERCDAAPQDQDVIDGLQALQTLCVQPDSQQRPSLAEVHLHLQAWSA</sequence>
<dbReference type="EMBL" id="RBNL01003614">
    <property type="protein sequence ID" value="RML47457.1"/>
    <property type="molecule type" value="Genomic_DNA"/>
</dbReference>
<name>A0A3M2W7C5_PSEYM</name>
<proteinExistence type="predicted"/>
<evidence type="ECO:0000313" key="2">
    <source>
        <dbReference type="Proteomes" id="UP000282378"/>
    </source>
</evidence>
<protein>
    <recommendedName>
        <fullName evidence="3">Protein kinase domain-containing protein</fullName>
    </recommendedName>
</protein>
<dbReference type="InterPro" id="IPR011009">
    <property type="entry name" value="Kinase-like_dom_sf"/>
</dbReference>
<dbReference type="SUPFAM" id="SSF56112">
    <property type="entry name" value="Protein kinase-like (PK-like)"/>
    <property type="match status" value="1"/>
</dbReference>
<accession>A0A3M2W7C5</accession>
<dbReference type="Proteomes" id="UP000282378">
    <property type="component" value="Unassembled WGS sequence"/>
</dbReference>
<gene>
    <name evidence="1" type="ORF">APX70_03220</name>
</gene>
<comment type="caution">
    <text evidence="1">The sequence shown here is derived from an EMBL/GenBank/DDBJ whole genome shotgun (WGS) entry which is preliminary data.</text>
</comment>
<organism evidence="1 2">
    <name type="scientific">Pseudomonas syringae pv. maculicola</name>
    <dbReference type="NCBI Taxonomy" id="59511"/>
    <lineage>
        <taxon>Bacteria</taxon>
        <taxon>Pseudomonadati</taxon>
        <taxon>Pseudomonadota</taxon>
        <taxon>Gammaproteobacteria</taxon>
        <taxon>Pseudomonadales</taxon>
        <taxon>Pseudomonadaceae</taxon>
        <taxon>Pseudomonas</taxon>
    </lineage>
</organism>